<dbReference type="EMBL" id="MDEE01000008">
    <property type="protein sequence ID" value="PPU56968.1"/>
    <property type="molecule type" value="Genomic_DNA"/>
</dbReference>
<dbReference type="Proteomes" id="UP000238908">
    <property type="component" value="Unassembled WGS sequence"/>
</dbReference>
<evidence type="ECO:0000313" key="1">
    <source>
        <dbReference type="EMBL" id="PPU56968.1"/>
    </source>
</evidence>
<dbReference type="AlphaFoldDB" id="A0A2S7C5W5"/>
<accession>A0A2S7C5W5</accession>
<sequence>MVNGDIDNCDVARCAGVDAITPVRLGLPPSGDDMRAVCANTAATTALRQITHAVSRAMPSAEAVMPVRVACHL</sequence>
<evidence type="ECO:0000313" key="2">
    <source>
        <dbReference type="Proteomes" id="UP000238908"/>
    </source>
</evidence>
<reference evidence="1 2" key="1">
    <citation type="submission" date="2016-08" db="EMBL/GenBank/DDBJ databases">
        <authorList>
            <person name="Seilhamer J.J."/>
        </authorList>
    </citation>
    <scope>NUCLEOTIDE SEQUENCE [LARGE SCALE GENOMIC DNA]</scope>
    <source>
        <strain evidence="1 2">CFBP7245</strain>
    </source>
</reference>
<comment type="caution">
    <text evidence="1">The sequence shown here is derived from an EMBL/GenBank/DDBJ whole genome shotgun (WGS) entry which is preliminary data.</text>
</comment>
<gene>
    <name evidence="1" type="ORF">XdyCFBP7245_07910</name>
</gene>
<proteinExistence type="predicted"/>
<protein>
    <submittedName>
        <fullName evidence="1">Uncharacterized protein</fullName>
    </submittedName>
</protein>
<organism evidence="1 2">
    <name type="scientific">Xanthomonas dyei</name>
    <dbReference type="NCBI Taxonomy" id="743699"/>
    <lineage>
        <taxon>Bacteria</taxon>
        <taxon>Pseudomonadati</taxon>
        <taxon>Pseudomonadota</taxon>
        <taxon>Gammaproteobacteria</taxon>
        <taxon>Lysobacterales</taxon>
        <taxon>Lysobacteraceae</taxon>
        <taxon>Xanthomonas</taxon>
    </lineage>
</organism>
<name>A0A2S7C5W5_9XANT</name>